<organism evidence="1 2">
    <name type="scientific">Advenella faeciporci</name>
    <dbReference type="NCBI Taxonomy" id="797535"/>
    <lineage>
        <taxon>Bacteria</taxon>
        <taxon>Pseudomonadati</taxon>
        <taxon>Pseudomonadota</taxon>
        <taxon>Betaproteobacteria</taxon>
        <taxon>Burkholderiales</taxon>
        <taxon>Alcaligenaceae</taxon>
    </lineage>
</organism>
<dbReference type="EMBL" id="BMYS01000031">
    <property type="protein sequence ID" value="GGW96627.1"/>
    <property type="molecule type" value="Genomic_DNA"/>
</dbReference>
<dbReference type="AlphaFoldDB" id="A0A918JQ62"/>
<accession>A0A918JQ62</accession>
<name>A0A918JQ62_9BURK</name>
<reference evidence="1" key="2">
    <citation type="submission" date="2020-09" db="EMBL/GenBank/DDBJ databases">
        <authorList>
            <person name="Sun Q."/>
            <person name="Kim S."/>
        </authorList>
    </citation>
    <scope>NUCLEOTIDE SEQUENCE</scope>
    <source>
        <strain evidence="1">KCTC 23732</strain>
    </source>
</reference>
<reference evidence="1" key="1">
    <citation type="journal article" date="2014" name="Int. J. Syst. Evol. Microbiol.">
        <title>Complete genome sequence of Corynebacterium casei LMG S-19264T (=DSM 44701T), isolated from a smear-ripened cheese.</title>
        <authorList>
            <consortium name="US DOE Joint Genome Institute (JGI-PGF)"/>
            <person name="Walter F."/>
            <person name="Albersmeier A."/>
            <person name="Kalinowski J."/>
            <person name="Ruckert C."/>
        </authorList>
    </citation>
    <scope>NUCLEOTIDE SEQUENCE</scope>
    <source>
        <strain evidence="1">KCTC 23732</strain>
    </source>
</reference>
<evidence type="ECO:0000313" key="1">
    <source>
        <dbReference type="EMBL" id="GGW96627.1"/>
    </source>
</evidence>
<dbReference type="Proteomes" id="UP000608345">
    <property type="component" value="Unassembled WGS sequence"/>
</dbReference>
<gene>
    <name evidence="1" type="ORF">GCM10011450_27690</name>
</gene>
<comment type="caution">
    <text evidence="1">The sequence shown here is derived from an EMBL/GenBank/DDBJ whole genome shotgun (WGS) entry which is preliminary data.</text>
</comment>
<proteinExistence type="predicted"/>
<evidence type="ECO:0000313" key="2">
    <source>
        <dbReference type="Proteomes" id="UP000608345"/>
    </source>
</evidence>
<protein>
    <submittedName>
        <fullName evidence="1">Uncharacterized protein</fullName>
    </submittedName>
</protein>
<dbReference type="RefSeq" id="WP_189386093.1">
    <property type="nucleotide sequence ID" value="NZ_BMYS01000031.1"/>
</dbReference>
<sequence>MSKFKLKDFLEKELGAYKSSFKQTSYDDAHQQYLCQDESRPDVYDFDEYIKANYNKSRLPASPDAIHIDNKRLYCVEFKNQRSSQIDNHEIQRKFTNGTEILQKMLKNFTPRDCQYHFYVVFKTGNKPRYFDYRHIQRSTVLFNLEKLNQDFNHFYDRILTESIDFFIDEFQDLRCEGSKH</sequence>
<keyword evidence="2" id="KW-1185">Reference proteome</keyword>